<protein>
    <recommendedName>
        <fullName evidence="11">ZZ-type domain-containing protein</fullName>
    </recommendedName>
</protein>
<dbReference type="CDD" id="cd02334">
    <property type="entry name" value="ZZ_dystrophin"/>
    <property type="match status" value="1"/>
</dbReference>
<dbReference type="GO" id="GO:0008270">
    <property type="term" value="F:zinc ion binding"/>
    <property type="evidence" value="ECO:0007669"/>
    <property type="project" value="UniProtKB-KW"/>
</dbReference>
<dbReference type="InterPro" id="IPR000433">
    <property type="entry name" value="Znf_ZZ"/>
</dbReference>
<dbReference type="SUPFAM" id="SSF57850">
    <property type="entry name" value="RING/U-box"/>
    <property type="match status" value="1"/>
</dbReference>
<dbReference type="AlphaFoldDB" id="A0A8J4T434"/>
<evidence type="ECO:0000256" key="8">
    <source>
        <dbReference type="PROSITE-ProRule" id="PRU00228"/>
    </source>
</evidence>
<feature type="region of interest" description="Disordered" evidence="10">
    <location>
        <begin position="134"/>
        <end position="194"/>
    </location>
</feature>
<name>A0A8J4T434_9TREM</name>
<comment type="subcellular location">
    <subcellularLocation>
        <location evidence="1">Cytoplasm</location>
        <location evidence="1">Cytoskeleton</location>
    </subcellularLocation>
</comment>
<dbReference type="GO" id="GO:0099536">
    <property type="term" value="P:synaptic signaling"/>
    <property type="evidence" value="ECO:0007669"/>
    <property type="project" value="TreeGrafter"/>
</dbReference>
<keyword evidence="5" id="KW-0862">Zinc</keyword>
<evidence type="ECO:0000259" key="11">
    <source>
        <dbReference type="PROSITE" id="PS50135"/>
    </source>
</evidence>
<dbReference type="PANTHER" id="PTHR12268">
    <property type="entry name" value="E3 UBIQUITIN-PROTEIN LIGASE KCMF1"/>
    <property type="match status" value="1"/>
</dbReference>
<organism evidence="12 13">
    <name type="scientific">Paragonimus heterotremus</name>
    <dbReference type="NCBI Taxonomy" id="100268"/>
    <lineage>
        <taxon>Eukaryota</taxon>
        <taxon>Metazoa</taxon>
        <taxon>Spiralia</taxon>
        <taxon>Lophotrochozoa</taxon>
        <taxon>Platyhelminthes</taxon>
        <taxon>Trematoda</taxon>
        <taxon>Digenea</taxon>
        <taxon>Plagiorchiida</taxon>
        <taxon>Troglotremata</taxon>
        <taxon>Troglotrematidae</taxon>
        <taxon>Paragonimus</taxon>
    </lineage>
</organism>
<dbReference type="InterPro" id="IPR050774">
    <property type="entry name" value="KCMF1/Dystrophin"/>
</dbReference>
<feature type="coiled-coil region" evidence="9">
    <location>
        <begin position="655"/>
        <end position="692"/>
    </location>
</feature>
<feature type="region of interest" description="Disordered" evidence="10">
    <location>
        <begin position="757"/>
        <end position="783"/>
    </location>
</feature>
<comment type="caution">
    <text evidence="12">The sequence shown here is derived from an EMBL/GenBank/DDBJ whole genome shotgun (WGS) entry which is preliminary data.</text>
</comment>
<dbReference type="PANTHER" id="PTHR12268:SF14">
    <property type="entry name" value="DYSTROPHIN-1"/>
    <property type="match status" value="1"/>
</dbReference>
<gene>
    <name evidence="12" type="ORF">PHET_02584</name>
</gene>
<dbReference type="Pfam" id="PF09069">
    <property type="entry name" value="EF-hand_3"/>
    <property type="match status" value="1"/>
</dbReference>
<accession>A0A8J4T434</accession>
<feature type="region of interest" description="Disordered" evidence="10">
    <location>
        <begin position="801"/>
        <end position="824"/>
    </location>
</feature>
<evidence type="ECO:0000256" key="1">
    <source>
        <dbReference type="ARBA" id="ARBA00004245"/>
    </source>
</evidence>
<dbReference type="PROSITE" id="PS50135">
    <property type="entry name" value="ZF_ZZ_2"/>
    <property type="match status" value="1"/>
</dbReference>
<dbReference type="EMBL" id="LUCH01000956">
    <property type="protein sequence ID" value="KAF5403955.1"/>
    <property type="molecule type" value="Genomic_DNA"/>
</dbReference>
<sequence>MSNFSSQVQEIARSSEAYEGGSPYRVGQSIPVRHFLTWLRFGPTALMWLPLLHRVMLAEQVVHNVRCGVCQRQPISGLRYRCLRCLNFDLCQQCFFSGRTARNHKLTHPMQEYCTNSTSGDSFRDFTRIVRNRFRSRERSQRPEQTAASGHGLQSTPGGTSLSRGRTRCCDTSSFGEDKPRPAPVFGSDSTSMLPRDVKTSEVTVCDSPDSSNALHSQTQSPIITDTPISRPVSTQIFLSSPDHRLPPRAASDTRHMNTEMNYVGRSNDRDVCYPENNSIAARQPLVDEEHQLIAQYSRELRQQSEPQLNPLQQMVSSVHSSIAPPGMDRSTISDGFPVISTAGFNITDSVPPRTGYMSLDRRQVNRASGYTACNGQSSSIGVHALPTGFSSAYSSGRLDPQSIAYRTPVQPYPYPLTTSSPMNRFGPYDSYGPTNIQRSYSLRARSQPPPDLHMNALRPIPGGGGGVIDNNRSPWFAGTQPPLPSFLSPADQTIRSLEEERKALQLEYERLRQRAHTPTYNNHVSTTSRQIQAQQQNQQRMARMQLQQHQMMMQQQQQQQDSMRANVARGYAPRMSMQRPPSAGPPVPSGPSFSRLNSYSGSLGRATSATNGFSYPTDLYGSEPRVSAYPYGSDLGPEFNVNASAGTGELATEARLLREHRGRLEVRMQQLEDHNKQLEQKMQRLRQYLVSGGASNTGTLPSTNKVAAELLLFDRVNAETKSSLRQRSASGGLGGQFNIPDEKSYAGSGSVGQLVGTGTSELKQSGTRTPIDSAYTPYSNARQVPTNNLADYYQVPTDNYPAAGSQLSQGSSIQSRSHQTAIR</sequence>
<feature type="compositionally biased region" description="Low complexity" evidence="10">
    <location>
        <begin position="806"/>
        <end position="824"/>
    </location>
</feature>
<dbReference type="OrthoDB" id="10057795at2759"/>
<evidence type="ECO:0000256" key="2">
    <source>
        <dbReference type="ARBA" id="ARBA00022490"/>
    </source>
</evidence>
<evidence type="ECO:0000256" key="5">
    <source>
        <dbReference type="ARBA" id="ARBA00022833"/>
    </source>
</evidence>
<dbReference type="GO" id="GO:0045202">
    <property type="term" value="C:synapse"/>
    <property type="evidence" value="ECO:0007669"/>
    <property type="project" value="GOC"/>
</dbReference>
<keyword evidence="9" id="KW-0175">Coiled coil</keyword>
<evidence type="ECO:0000256" key="6">
    <source>
        <dbReference type="ARBA" id="ARBA00022837"/>
    </source>
</evidence>
<dbReference type="GO" id="GO:0005886">
    <property type="term" value="C:plasma membrane"/>
    <property type="evidence" value="ECO:0007669"/>
    <property type="project" value="TreeGrafter"/>
</dbReference>
<evidence type="ECO:0000256" key="4">
    <source>
        <dbReference type="ARBA" id="ARBA00022771"/>
    </source>
</evidence>
<dbReference type="Proteomes" id="UP000748531">
    <property type="component" value="Unassembled WGS sequence"/>
</dbReference>
<evidence type="ECO:0000313" key="13">
    <source>
        <dbReference type="Proteomes" id="UP000748531"/>
    </source>
</evidence>
<evidence type="ECO:0000256" key="7">
    <source>
        <dbReference type="ARBA" id="ARBA00023212"/>
    </source>
</evidence>
<feature type="compositionally biased region" description="Polar residues" evidence="10">
    <location>
        <begin position="143"/>
        <end position="175"/>
    </location>
</feature>
<dbReference type="Gene3D" id="3.30.60.90">
    <property type="match status" value="1"/>
</dbReference>
<proteinExistence type="predicted"/>
<reference evidence="12" key="1">
    <citation type="submission" date="2019-05" db="EMBL/GenBank/DDBJ databases">
        <title>Annotation for the trematode Paragonimus heterotremus.</title>
        <authorList>
            <person name="Choi Y.-J."/>
        </authorList>
    </citation>
    <scope>NUCLEOTIDE SEQUENCE</scope>
    <source>
        <strain evidence="12">LC</strain>
    </source>
</reference>
<dbReference type="Pfam" id="PF00569">
    <property type="entry name" value="ZZ"/>
    <property type="match status" value="1"/>
</dbReference>
<evidence type="ECO:0000256" key="10">
    <source>
        <dbReference type="SAM" id="MobiDB-lite"/>
    </source>
</evidence>
<keyword evidence="7" id="KW-0206">Cytoskeleton</keyword>
<keyword evidence="4 8" id="KW-0863">Zinc-finger</keyword>
<evidence type="ECO:0000256" key="9">
    <source>
        <dbReference type="SAM" id="Coils"/>
    </source>
</evidence>
<keyword evidence="13" id="KW-1185">Reference proteome</keyword>
<evidence type="ECO:0000256" key="3">
    <source>
        <dbReference type="ARBA" id="ARBA00022723"/>
    </source>
</evidence>
<dbReference type="PROSITE" id="PS01357">
    <property type="entry name" value="ZF_ZZ_1"/>
    <property type="match status" value="1"/>
</dbReference>
<dbReference type="InterPro" id="IPR015154">
    <property type="entry name" value="EF-hand_dom_typ2"/>
</dbReference>
<dbReference type="SMART" id="SM00291">
    <property type="entry name" value="ZnF_ZZ"/>
    <property type="match status" value="1"/>
</dbReference>
<evidence type="ECO:0000313" key="12">
    <source>
        <dbReference type="EMBL" id="KAF5403955.1"/>
    </source>
</evidence>
<keyword evidence="2" id="KW-0963">Cytoplasm</keyword>
<feature type="coiled-coil region" evidence="9">
    <location>
        <begin position="488"/>
        <end position="515"/>
    </location>
</feature>
<keyword evidence="6" id="KW-0106">Calcium</keyword>
<keyword evidence="3" id="KW-0479">Metal-binding</keyword>
<feature type="domain" description="ZZ-type" evidence="11">
    <location>
        <begin position="62"/>
        <end position="118"/>
    </location>
</feature>
<dbReference type="InterPro" id="IPR043145">
    <property type="entry name" value="Znf_ZZ_sf"/>
</dbReference>